<name>A0A545U5W5_9GAMM</name>
<dbReference type="Proteomes" id="UP000315439">
    <property type="component" value="Unassembled WGS sequence"/>
</dbReference>
<proteinExistence type="predicted"/>
<dbReference type="AlphaFoldDB" id="A0A545U5W5"/>
<evidence type="ECO:0008006" key="3">
    <source>
        <dbReference type="Google" id="ProtNLM"/>
    </source>
</evidence>
<dbReference type="Gene3D" id="2.60.40.10">
    <property type="entry name" value="Immunoglobulins"/>
    <property type="match status" value="3"/>
</dbReference>
<dbReference type="InterPro" id="IPR013783">
    <property type="entry name" value="Ig-like_fold"/>
</dbReference>
<comment type="caution">
    <text evidence="1">The sequence shown here is derived from an EMBL/GenBank/DDBJ whole genome shotgun (WGS) entry which is preliminary data.</text>
</comment>
<dbReference type="SUPFAM" id="SSF49265">
    <property type="entry name" value="Fibronectin type III"/>
    <property type="match status" value="1"/>
</dbReference>
<evidence type="ECO:0000313" key="1">
    <source>
        <dbReference type="EMBL" id="TQV84846.1"/>
    </source>
</evidence>
<organism evidence="1 2">
    <name type="scientific">Aliikangiella coralliicola</name>
    <dbReference type="NCBI Taxonomy" id="2592383"/>
    <lineage>
        <taxon>Bacteria</taxon>
        <taxon>Pseudomonadati</taxon>
        <taxon>Pseudomonadota</taxon>
        <taxon>Gammaproteobacteria</taxon>
        <taxon>Oceanospirillales</taxon>
        <taxon>Pleioneaceae</taxon>
        <taxon>Aliikangiella</taxon>
    </lineage>
</organism>
<gene>
    <name evidence="1" type="ORF">FLL46_20825</name>
</gene>
<reference evidence="1 2" key="1">
    <citation type="submission" date="2019-07" db="EMBL/GenBank/DDBJ databases">
        <title>Draft genome for Aliikangiella sp. M105.</title>
        <authorList>
            <person name="Wang G."/>
        </authorList>
    </citation>
    <scope>NUCLEOTIDE SEQUENCE [LARGE SCALE GENOMIC DNA]</scope>
    <source>
        <strain evidence="1 2">M105</strain>
    </source>
</reference>
<accession>A0A545U5W5</accession>
<dbReference type="EMBL" id="VIKS01000013">
    <property type="protein sequence ID" value="TQV84846.1"/>
    <property type="molecule type" value="Genomic_DNA"/>
</dbReference>
<sequence>MVKNTLIFGFLLMVKTFVFIPNFAIAALGEKPPPIPLNVQRFADGDGAYNVTWGLVSQATFYKFWERRSDGAWKQIGGNLPASQMSYSVSGRTNGLYYYVIHSCNQYGCSGLLTAAVTVDLNSQNPVVNASWNAHAVDYNSQATFSWNSTYADKCTLNGSQVATSGSKAYTLTETTTNTLTCTNQWAGGDLNKSVSATVGVKPPPIPLNVQDFVDGDGAYTVTWGNVQQASYYVLWEKKDGVWKNIPCTNVMLGSYITPECRLSSSTLSYALSGRTDGNYSYVVHSCNQYGCGGLLTAKVEVDLDSQNPIVNASWNANAVDYNSQATFSWNSTYADECTLDGSIVSTSGNQVYTLTKETTKTLTCKNKWAGGELNKSASATIGVKPPPIPLNVQEFVDGDGAYTVTWGEVQQADYYVLWEKKDGVWKNIPCTDVMLGSYITTECKLPSSTLSYALSGRTNGSYAYVVHSCNQYGCGGLLTAKVEVDLDNQNPVVDANWNAHSMNYNSQAIFSWNSTYADECTLDGNIVSTSGTQTYTLTETTTKTLTCTNHWAGGEKHSSAQSTIEVRASNDPKMEATYAGVYLYKGHDIDDRVDTGTGSAIENSDADNDADGDGFENYGQKHVFFEGDSHDEGIYEDNCREKNTVQNLTGYDHNYDKLGLNLDCLAHRVAQSKSNTYFYRFSGHSPTHWDKFGDFINKLNEKAPNTKVYAYLSPGEDINVGTTPPGTPPIGVFERNLKKIVEKLVTDFGTNEHFAGVAIDDWTRVIDEKPTEYNSTELLAIREVLKANQRPLDLLITAYLHNEFFGYSRNKQSKTNSYRIICGTNISDENGACFSFDGIIYVLMEYTDFRHLDENEKIVGSYRGVSPLVGEYIHEDKDSNGNDVYMLGIKEQLKMVKKGINNVKTRIYPLFYVTGYDSHLNTDIAYLNTVPREIYGMSDGLFMYHLQTYKHHQRYKSQTKDWKLRFEAIFNLFNSL</sequence>
<evidence type="ECO:0000313" key="2">
    <source>
        <dbReference type="Proteomes" id="UP000315439"/>
    </source>
</evidence>
<protein>
    <recommendedName>
        <fullName evidence="3">Fibronectin type III domain-containing protein</fullName>
    </recommendedName>
</protein>
<dbReference type="RefSeq" id="WP_142933323.1">
    <property type="nucleotide sequence ID" value="NZ_ML660169.1"/>
</dbReference>
<dbReference type="InterPro" id="IPR036116">
    <property type="entry name" value="FN3_sf"/>
</dbReference>
<dbReference type="OrthoDB" id="6109816at2"/>
<keyword evidence="2" id="KW-1185">Reference proteome</keyword>